<evidence type="ECO:0000313" key="1">
    <source>
        <dbReference type="EMBL" id="KAK4014575.1"/>
    </source>
</evidence>
<reference evidence="1 2" key="1">
    <citation type="journal article" date="2023" name="Nucleic Acids Res.">
        <title>The hologenome of Daphnia magna reveals possible DNA methylation and microbiome-mediated evolution of the host genome.</title>
        <authorList>
            <person name="Chaturvedi A."/>
            <person name="Li X."/>
            <person name="Dhandapani V."/>
            <person name="Marshall H."/>
            <person name="Kissane S."/>
            <person name="Cuenca-Cambronero M."/>
            <person name="Asole G."/>
            <person name="Calvet F."/>
            <person name="Ruiz-Romero M."/>
            <person name="Marangio P."/>
            <person name="Guigo R."/>
            <person name="Rago D."/>
            <person name="Mirbahai L."/>
            <person name="Eastwood N."/>
            <person name="Colbourne J.K."/>
            <person name="Zhou J."/>
            <person name="Mallon E."/>
            <person name="Orsini L."/>
        </authorList>
    </citation>
    <scope>NUCLEOTIDE SEQUENCE [LARGE SCALE GENOMIC DNA]</scope>
    <source>
        <strain evidence="1">LRV0_1</strain>
    </source>
</reference>
<evidence type="ECO:0000313" key="2">
    <source>
        <dbReference type="Proteomes" id="UP001234178"/>
    </source>
</evidence>
<comment type="caution">
    <text evidence="1">The sequence shown here is derived from an EMBL/GenBank/DDBJ whole genome shotgun (WGS) entry which is preliminary data.</text>
</comment>
<gene>
    <name evidence="1" type="ORF">OUZ56_027097</name>
</gene>
<keyword evidence="2" id="KW-1185">Reference proteome</keyword>
<name>A0ABQ9ZPQ4_9CRUS</name>
<sequence length="101" mass="11889">MHEHTRQRDFHLECSWRKVEVENGHTRPSITLGKERNGIFPPIFLPTAIFSPSVGRRLKYISPPPDSCLLAKKHDVHFVQYTRRRRRNDYSSNDVIITSFV</sequence>
<dbReference type="Proteomes" id="UP001234178">
    <property type="component" value="Unassembled WGS sequence"/>
</dbReference>
<organism evidence="1 2">
    <name type="scientific">Daphnia magna</name>
    <dbReference type="NCBI Taxonomy" id="35525"/>
    <lineage>
        <taxon>Eukaryota</taxon>
        <taxon>Metazoa</taxon>
        <taxon>Ecdysozoa</taxon>
        <taxon>Arthropoda</taxon>
        <taxon>Crustacea</taxon>
        <taxon>Branchiopoda</taxon>
        <taxon>Diplostraca</taxon>
        <taxon>Cladocera</taxon>
        <taxon>Anomopoda</taxon>
        <taxon>Daphniidae</taxon>
        <taxon>Daphnia</taxon>
    </lineage>
</organism>
<accession>A0ABQ9ZPQ4</accession>
<dbReference type="EMBL" id="JAOYFB010000004">
    <property type="protein sequence ID" value="KAK4014575.1"/>
    <property type="molecule type" value="Genomic_DNA"/>
</dbReference>
<proteinExistence type="predicted"/>
<protein>
    <submittedName>
        <fullName evidence="1">Uncharacterized protein</fullName>
    </submittedName>
</protein>